<sequence>MFSSIPGFYPLPASSTTPLLVTTQINSRHCQMPLRGIMSLSHSSLRITGLYKGFSANSGFLSIPFDSRNHLSLKDRISVRQRSIASVLVDSTRLPNHWLIGIPKYLMRDE</sequence>
<evidence type="ECO:0000313" key="1">
    <source>
        <dbReference type="EMBL" id="CAI9156807.1"/>
    </source>
</evidence>
<evidence type="ECO:0000313" key="2">
    <source>
        <dbReference type="Proteomes" id="UP001176941"/>
    </source>
</evidence>
<protein>
    <submittedName>
        <fullName evidence="1">Uncharacterized protein</fullName>
    </submittedName>
</protein>
<gene>
    <name evidence="1" type="ORF">MRATA1EN1_LOCUS5769</name>
</gene>
<proteinExistence type="predicted"/>
<accession>A0ABN8Y8B2</accession>
<name>A0ABN8Y8B2_RANTA</name>
<reference evidence="1" key="1">
    <citation type="submission" date="2023-04" db="EMBL/GenBank/DDBJ databases">
        <authorList>
            <consortium name="ELIXIR-Norway"/>
        </authorList>
    </citation>
    <scope>NUCLEOTIDE SEQUENCE [LARGE SCALE GENOMIC DNA]</scope>
</reference>
<dbReference type="EMBL" id="OX459951">
    <property type="protein sequence ID" value="CAI9156807.1"/>
    <property type="molecule type" value="Genomic_DNA"/>
</dbReference>
<organism evidence="1 2">
    <name type="scientific">Rangifer tarandus platyrhynchus</name>
    <name type="common">Svalbard reindeer</name>
    <dbReference type="NCBI Taxonomy" id="3082113"/>
    <lineage>
        <taxon>Eukaryota</taxon>
        <taxon>Metazoa</taxon>
        <taxon>Chordata</taxon>
        <taxon>Craniata</taxon>
        <taxon>Vertebrata</taxon>
        <taxon>Euteleostomi</taxon>
        <taxon>Mammalia</taxon>
        <taxon>Eutheria</taxon>
        <taxon>Laurasiatheria</taxon>
        <taxon>Artiodactyla</taxon>
        <taxon>Ruminantia</taxon>
        <taxon>Pecora</taxon>
        <taxon>Cervidae</taxon>
        <taxon>Odocoileinae</taxon>
        <taxon>Rangifer</taxon>
    </lineage>
</organism>
<dbReference type="Proteomes" id="UP001176941">
    <property type="component" value="Chromosome 15"/>
</dbReference>
<keyword evidence="2" id="KW-1185">Reference proteome</keyword>